<evidence type="ECO:0000256" key="4">
    <source>
        <dbReference type="PIRNR" id="PIRNR006078"/>
    </source>
</evidence>
<evidence type="ECO:0000313" key="6">
    <source>
        <dbReference type="Proteomes" id="UP000286773"/>
    </source>
</evidence>
<dbReference type="NCBIfam" id="TIGR00045">
    <property type="entry name" value="glycerate kinase"/>
    <property type="match status" value="1"/>
</dbReference>
<dbReference type="PANTHER" id="PTHR21599">
    <property type="entry name" value="GLYCERATE KINASE"/>
    <property type="match status" value="1"/>
</dbReference>
<dbReference type="EMBL" id="NGKC01000001">
    <property type="protein sequence ID" value="RSU14682.1"/>
    <property type="molecule type" value="Genomic_DNA"/>
</dbReference>
<dbReference type="InterPro" id="IPR036129">
    <property type="entry name" value="Glycerate_kinase_sf"/>
</dbReference>
<dbReference type="RefSeq" id="WP_126811668.1">
    <property type="nucleotide sequence ID" value="NZ_NGKC01000001.1"/>
</dbReference>
<gene>
    <name evidence="5" type="ORF">CBF27_01510</name>
</gene>
<protein>
    <submittedName>
        <fullName evidence="5">Glycerate kinase</fullName>
    </submittedName>
</protein>
<dbReference type="Gene3D" id="3.40.50.10350">
    <property type="entry name" value="Glycerate kinase, domain 1"/>
    <property type="match status" value="1"/>
</dbReference>
<dbReference type="GO" id="GO:0008887">
    <property type="term" value="F:glycerate kinase activity"/>
    <property type="evidence" value="ECO:0007669"/>
    <property type="project" value="UniProtKB-UniRule"/>
</dbReference>
<comment type="caution">
    <text evidence="5">The sequence shown here is derived from an EMBL/GenBank/DDBJ whole genome shotgun (WGS) entry which is preliminary data.</text>
</comment>
<dbReference type="GO" id="GO:0031388">
    <property type="term" value="P:organic acid phosphorylation"/>
    <property type="evidence" value="ECO:0007669"/>
    <property type="project" value="UniProtKB-UniRule"/>
</dbReference>
<dbReference type="SUPFAM" id="SSF110738">
    <property type="entry name" value="Glycerate kinase I"/>
    <property type="match status" value="1"/>
</dbReference>
<name>A0A430B3A9_9ENTE</name>
<dbReference type="Gene3D" id="3.90.1510.10">
    <property type="entry name" value="Glycerate kinase, domain 2"/>
    <property type="match status" value="1"/>
</dbReference>
<accession>A0A430B3A9</accession>
<evidence type="ECO:0000256" key="1">
    <source>
        <dbReference type="ARBA" id="ARBA00006284"/>
    </source>
</evidence>
<keyword evidence="3 4" id="KW-0418">Kinase</keyword>
<dbReference type="PANTHER" id="PTHR21599:SF0">
    <property type="entry name" value="GLYCERATE KINASE"/>
    <property type="match status" value="1"/>
</dbReference>
<proteinExistence type="inferred from homology"/>
<dbReference type="InterPro" id="IPR018197">
    <property type="entry name" value="Glycerate_kinase_RE-like"/>
</dbReference>
<evidence type="ECO:0000256" key="2">
    <source>
        <dbReference type="ARBA" id="ARBA00022679"/>
    </source>
</evidence>
<dbReference type="PIRSF" id="PIRSF006078">
    <property type="entry name" value="GlxK"/>
    <property type="match status" value="1"/>
</dbReference>
<reference evidence="5 6" key="1">
    <citation type="submission" date="2017-05" db="EMBL/GenBank/DDBJ databases">
        <title>Vagococcus spp. assemblies.</title>
        <authorList>
            <person name="Gulvik C.A."/>
        </authorList>
    </citation>
    <scope>NUCLEOTIDE SEQUENCE [LARGE SCALE GENOMIC DNA]</scope>
    <source>
        <strain evidence="5 6">LMG 24798</strain>
    </source>
</reference>
<dbReference type="InterPro" id="IPR004381">
    <property type="entry name" value="Glycerate_kinase"/>
</dbReference>
<keyword evidence="6" id="KW-1185">Reference proteome</keyword>
<organism evidence="5 6">
    <name type="scientific">Vagococcus acidifermentans</name>
    <dbReference type="NCBI Taxonomy" id="564710"/>
    <lineage>
        <taxon>Bacteria</taxon>
        <taxon>Bacillati</taxon>
        <taxon>Bacillota</taxon>
        <taxon>Bacilli</taxon>
        <taxon>Lactobacillales</taxon>
        <taxon>Enterococcaceae</taxon>
        <taxon>Vagococcus</taxon>
    </lineage>
</organism>
<sequence>MRFLIAPDSFKESLSAQRVAEAIKKGFEKQFPDALFDLLPVGDGGEGTADILATGLGLTDATAEVSAYHGGTAKVAYAADEQTALIEMAEVAGLENIPPEDRDPLKLSTKGLGELIRQLVNQGVKKIIIAVGGSATNDGGIGMAAGLGYDFFDAAGRLLEPVGANLGKVASFTADRVPENLKDTELIVVSDVTNKLCGPLGATYVFGPQKGLPEERLREVDDAMYSFYTLVSPETIHEPGSGAGGGMAAGLRAFASGTIVSGIDYVLDSLDFDRRAARADVIIVGEGKMDGQSFKGKAPVGIAERVPEGKLVIAVCGSLGDGLDDLSNYGIHAVFPTLSHIAPWEDIRADAEKNVRRTSENIAALIKAAGLLAAKGALTDV</sequence>
<keyword evidence="2 4" id="KW-0808">Transferase</keyword>
<evidence type="ECO:0000313" key="5">
    <source>
        <dbReference type="EMBL" id="RSU14682.1"/>
    </source>
</evidence>
<dbReference type="Pfam" id="PF02595">
    <property type="entry name" value="Gly_kinase"/>
    <property type="match status" value="1"/>
</dbReference>
<dbReference type="OrthoDB" id="9774290at2"/>
<comment type="similarity">
    <text evidence="1 4">Belongs to the glycerate kinase type-1 family.</text>
</comment>
<dbReference type="InterPro" id="IPR018193">
    <property type="entry name" value="Glyc_kinase_flavodox-like_fold"/>
</dbReference>
<evidence type="ECO:0000256" key="3">
    <source>
        <dbReference type="ARBA" id="ARBA00022777"/>
    </source>
</evidence>
<dbReference type="Proteomes" id="UP000286773">
    <property type="component" value="Unassembled WGS sequence"/>
</dbReference>
<dbReference type="AlphaFoldDB" id="A0A430B3A9"/>